<feature type="transmembrane region" description="Helical" evidence="5">
    <location>
        <begin position="30"/>
        <end position="54"/>
    </location>
</feature>
<dbReference type="PANTHER" id="PTHR42727">
    <property type="entry name" value="PHOSPHATE TRANSPORT SYSTEM PERMEASE PROTEIN"/>
    <property type="match status" value="1"/>
</dbReference>
<feature type="transmembrane region" description="Helical" evidence="5">
    <location>
        <begin position="631"/>
        <end position="649"/>
    </location>
</feature>
<comment type="similarity">
    <text evidence="5">Belongs to the binding-protein-dependent transport system permease family.</text>
</comment>
<organism evidence="7 8">
    <name type="scientific">Cerasicoccus arenae</name>
    <dbReference type="NCBI Taxonomy" id="424488"/>
    <lineage>
        <taxon>Bacteria</taxon>
        <taxon>Pseudomonadati</taxon>
        <taxon>Verrucomicrobiota</taxon>
        <taxon>Opitutia</taxon>
        <taxon>Puniceicoccales</taxon>
        <taxon>Cerasicoccaceae</taxon>
        <taxon>Cerasicoccus</taxon>
    </lineage>
</organism>
<sequence>MASQSDPTADPKRFDVSKGTLRLDNFMTHFIKVGGVGIILAVFAIFLFITWQVLPLFESAKVQEEAVIETGVADFQLVGVDEWGELPFMVDIAGDFTFVDIKRVDGETLVLGPLGVYKVTPKFADEVTFTAANYHSKSEEVIFGASDGRYTLVKVEYKPVFDDRGERKIEAKLKADKFYPLGKGLGAVRVIDYYDADKDRLVAALVEGDSGLETRATTFQRKKTPFGVGPWKPAKEYDLTSQIEGHPIKVLVTGQGNGVLVSTREGSVYSFLINQGEISLEQVFQPFEGLENPEIGSMDWLLGNESLVFTSAVGDNVIFAQYLPELTPEEEKAGVERKRQFTEINQLPKLDGPADLYSHSMRNRAFLLGSGPEASIRYGTTGVVRWEKSLDFTPKAGILGSRYETMLLADDTGRLHFYSIHDPHPEGGFKAFFSKIWYEGQNEPKWIYQSSAADAETEPKFSMVPLIFGTLKGTLYAMIFAIPIALLAALYTSQFLKPEYKKVVKPMMEIMASLPSVVLGFLGALWLAPIIDTRFPSIMLIMFFLPLTALIVGYGWGKLPQRYRLYLRPGQEFLIFIPLLIGIALIGWNLGPWVESWAFVYTNPDTGVATGDFRLWWPEHTGVSYDQRNSLVVGFMMGFAVIPIIFTIAEDAMSNVPQFLTSASLALGASRWQTAKRVVLPTASPGMFSAIMIGFGRAVGETMIVVMATGNTPIMDWNIFSGMRTQSANIAVELPEAPKDSTHFRILFFGALLLFVMTFVVNTVAEVARVRLRNKYKTVG</sequence>
<proteinExistence type="inferred from homology"/>
<dbReference type="GO" id="GO:0005886">
    <property type="term" value="C:plasma membrane"/>
    <property type="evidence" value="ECO:0007669"/>
    <property type="project" value="UniProtKB-SubCell"/>
</dbReference>
<feature type="transmembrane region" description="Helical" evidence="5">
    <location>
        <begin position="678"/>
        <end position="699"/>
    </location>
</feature>
<dbReference type="EMBL" id="BMXG01000001">
    <property type="protein sequence ID" value="GHB91205.1"/>
    <property type="molecule type" value="Genomic_DNA"/>
</dbReference>
<dbReference type="Pfam" id="PF00528">
    <property type="entry name" value="BPD_transp_1"/>
    <property type="match status" value="1"/>
</dbReference>
<dbReference type="RefSeq" id="WP_189511074.1">
    <property type="nucleotide sequence ID" value="NZ_BMXG01000001.1"/>
</dbReference>
<evidence type="ECO:0000256" key="1">
    <source>
        <dbReference type="ARBA" id="ARBA00004651"/>
    </source>
</evidence>
<dbReference type="Gene3D" id="1.10.3720.10">
    <property type="entry name" value="MetI-like"/>
    <property type="match status" value="1"/>
</dbReference>
<dbReference type="GO" id="GO:0055085">
    <property type="term" value="P:transmembrane transport"/>
    <property type="evidence" value="ECO:0007669"/>
    <property type="project" value="InterPro"/>
</dbReference>
<feature type="transmembrane region" description="Helical" evidence="5">
    <location>
        <begin position="537"/>
        <end position="557"/>
    </location>
</feature>
<dbReference type="SUPFAM" id="SSF161098">
    <property type="entry name" value="MetI-like"/>
    <property type="match status" value="2"/>
</dbReference>
<evidence type="ECO:0000256" key="2">
    <source>
        <dbReference type="ARBA" id="ARBA00022692"/>
    </source>
</evidence>
<evidence type="ECO:0000256" key="3">
    <source>
        <dbReference type="ARBA" id="ARBA00022989"/>
    </source>
</evidence>
<feature type="transmembrane region" description="Helical" evidence="5">
    <location>
        <begin position="573"/>
        <end position="591"/>
    </location>
</feature>
<feature type="transmembrane region" description="Helical" evidence="5">
    <location>
        <begin position="512"/>
        <end position="531"/>
    </location>
</feature>
<keyword evidence="4 5" id="KW-0472">Membrane</keyword>
<comment type="caution">
    <text evidence="7">The sequence shown here is derived from an EMBL/GenBank/DDBJ whole genome shotgun (WGS) entry which is preliminary data.</text>
</comment>
<dbReference type="AlphaFoldDB" id="A0A8J3DEG9"/>
<keyword evidence="8" id="KW-1185">Reference proteome</keyword>
<dbReference type="InterPro" id="IPR035906">
    <property type="entry name" value="MetI-like_sf"/>
</dbReference>
<evidence type="ECO:0000256" key="4">
    <source>
        <dbReference type="ARBA" id="ARBA00023136"/>
    </source>
</evidence>
<evidence type="ECO:0000313" key="7">
    <source>
        <dbReference type="EMBL" id="GHB91205.1"/>
    </source>
</evidence>
<name>A0A8J3DEG9_9BACT</name>
<evidence type="ECO:0000313" key="8">
    <source>
        <dbReference type="Proteomes" id="UP000642829"/>
    </source>
</evidence>
<feature type="transmembrane region" description="Helical" evidence="5">
    <location>
        <begin position="744"/>
        <end position="765"/>
    </location>
</feature>
<protein>
    <submittedName>
        <fullName evidence="7">Phosphate ABC transporter permease</fullName>
    </submittedName>
</protein>
<reference evidence="7" key="2">
    <citation type="submission" date="2020-09" db="EMBL/GenBank/DDBJ databases">
        <authorList>
            <person name="Sun Q."/>
            <person name="Kim S."/>
        </authorList>
    </citation>
    <scope>NUCLEOTIDE SEQUENCE</scope>
    <source>
        <strain evidence="7">KCTC 12870</strain>
    </source>
</reference>
<comment type="subcellular location">
    <subcellularLocation>
        <location evidence="1 5">Cell membrane</location>
        <topology evidence="1 5">Multi-pass membrane protein</topology>
    </subcellularLocation>
</comment>
<dbReference type="Proteomes" id="UP000642829">
    <property type="component" value="Unassembled WGS sequence"/>
</dbReference>
<dbReference type="InterPro" id="IPR000515">
    <property type="entry name" value="MetI-like"/>
</dbReference>
<dbReference type="CDD" id="cd06261">
    <property type="entry name" value="TM_PBP2"/>
    <property type="match status" value="1"/>
</dbReference>
<keyword evidence="3 5" id="KW-1133">Transmembrane helix</keyword>
<keyword evidence="2 5" id="KW-0812">Transmembrane</keyword>
<keyword evidence="5" id="KW-0813">Transport</keyword>
<evidence type="ECO:0000256" key="5">
    <source>
        <dbReference type="RuleBase" id="RU363032"/>
    </source>
</evidence>
<feature type="transmembrane region" description="Helical" evidence="5">
    <location>
        <begin position="473"/>
        <end position="491"/>
    </location>
</feature>
<accession>A0A8J3DEG9</accession>
<dbReference type="PROSITE" id="PS50928">
    <property type="entry name" value="ABC_TM1"/>
    <property type="match status" value="1"/>
</dbReference>
<dbReference type="PANTHER" id="PTHR42727:SF1">
    <property type="entry name" value="PHOSPHATE TRANSPORT SYSTEM PERMEASE"/>
    <property type="match status" value="1"/>
</dbReference>
<evidence type="ECO:0000259" key="6">
    <source>
        <dbReference type="PROSITE" id="PS50928"/>
    </source>
</evidence>
<gene>
    <name evidence="7" type="primary">pstC</name>
    <name evidence="7" type="ORF">GCM10007047_02760</name>
</gene>
<reference evidence="7" key="1">
    <citation type="journal article" date="2014" name="Int. J. Syst. Evol. Microbiol.">
        <title>Complete genome sequence of Corynebacterium casei LMG S-19264T (=DSM 44701T), isolated from a smear-ripened cheese.</title>
        <authorList>
            <consortium name="US DOE Joint Genome Institute (JGI-PGF)"/>
            <person name="Walter F."/>
            <person name="Albersmeier A."/>
            <person name="Kalinowski J."/>
            <person name="Ruckert C."/>
        </authorList>
    </citation>
    <scope>NUCLEOTIDE SEQUENCE</scope>
    <source>
        <strain evidence="7">KCTC 12870</strain>
    </source>
</reference>
<feature type="domain" description="ABC transmembrane type-1" evidence="6">
    <location>
        <begin position="467"/>
        <end position="765"/>
    </location>
</feature>